<dbReference type="EMBL" id="CALNXJ010000083">
    <property type="protein sequence ID" value="CAH3162141.1"/>
    <property type="molecule type" value="Genomic_DNA"/>
</dbReference>
<keyword evidence="5" id="KW-1185">Reference proteome</keyword>
<evidence type="ECO:0000256" key="2">
    <source>
        <dbReference type="ARBA" id="ARBA00022737"/>
    </source>
</evidence>
<comment type="similarity">
    <text evidence="1">Belongs to the beta/gamma-crystallin family.</text>
</comment>
<keyword evidence="2" id="KW-0677">Repeat</keyword>
<evidence type="ECO:0000313" key="5">
    <source>
        <dbReference type="Proteomes" id="UP001159428"/>
    </source>
</evidence>
<proteinExistence type="inferred from homology"/>
<accession>A0AAU9XYS9</accession>
<gene>
    <name evidence="4" type="ORF">PMEA_00034149</name>
</gene>
<evidence type="ECO:0000259" key="3">
    <source>
        <dbReference type="SMART" id="SM00247"/>
    </source>
</evidence>
<sequence length="92" mass="9933">MSDLKEKVQLFEQPEYGGGKAFLTEDNPDLTVAPVNLPKGASSVKIGSNQRSWRVFTEVNYQGASTILSAGKDYSSPENIGLVGPIKSMRVS</sequence>
<dbReference type="SUPFAM" id="SSF49695">
    <property type="entry name" value="gamma-Crystallin-like"/>
    <property type="match status" value="1"/>
</dbReference>
<evidence type="ECO:0000313" key="4">
    <source>
        <dbReference type="EMBL" id="CAH3162141.1"/>
    </source>
</evidence>
<feature type="domain" description="Beta/gamma crystallin 'Greek key'" evidence="3">
    <location>
        <begin position="7"/>
        <end position="92"/>
    </location>
</feature>
<dbReference type="InterPro" id="IPR001064">
    <property type="entry name" value="Beta/gamma_crystallin"/>
</dbReference>
<protein>
    <recommendedName>
        <fullName evidence="3">Beta/gamma crystallin 'Greek key' domain-containing protein</fullName>
    </recommendedName>
</protein>
<dbReference type="InterPro" id="IPR011024">
    <property type="entry name" value="G_crystallin-like"/>
</dbReference>
<dbReference type="SMART" id="SM00247">
    <property type="entry name" value="XTALbg"/>
    <property type="match status" value="1"/>
</dbReference>
<organism evidence="4 5">
    <name type="scientific">Pocillopora meandrina</name>
    <dbReference type="NCBI Taxonomy" id="46732"/>
    <lineage>
        <taxon>Eukaryota</taxon>
        <taxon>Metazoa</taxon>
        <taxon>Cnidaria</taxon>
        <taxon>Anthozoa</taxon>
        <taxon>Hexacorallia</taxon>
        <taxon>Scleractinia</taxon>
        <taxon>Astrocoeniina</taxon>
        <taxon>Pocilloporidae</taxon>
        <taxon>Pocillopora</taxon>
    </lineage>
</organism>
<dbReference type="Pfam" id="PF00030">
    <property type="entry name" value="Crystall"/>
    <property type="match status" value="1"/>
</dbReference>
<name>A0AAU9XYS9_9CNID</name>
<dbReference type="AlphaFoldDB" id="A0AAU9XYS9"/>
<dbReference type="Gene3D" id="2.60.20.10">
    <property type="entry name" value="Crystallins"/>
    <property type="match status" value="1"/>
</dbReference>
<evidence type="ECO:0000256" key="1">
    <source>
        <dbReference type="ARBA" id="ARBA00009646"/>
    </source>
</evidence>
<comment type="caution">
    <text evidence="4">The sequence shown here is derived from an EMBL/GenBank/DDBJ whole genome shotgun (WGS) entry which is preliminary data.</text>
</comment>
<dbReference type="Proteomes" id="UP001159428">
    <property type="component" value="Unassembled WGS sequence"/>
</dbReference>
<reference evidence="4 5" key="1">
    <citation type="submission" date="2022-05" db="EMBL/GenBank/DDBJ databases">
        <authorList>
            <consortium name="Genoscope - CEA"/>
            <person name="William W."/>
        </authorList>
    </citation>
    <scope>NUCLEOTIDE SEQUENCE [LARGE SCALE GENOMIC DNA]</scope>
</reference>